<keyword evidence="3" id="KW-1185">Reference proteome</keyword>
<dbReference type="PANTHER" id="PTHR16216">
    <property type="entry name" value="DYNEIN ASSEMBLY FACTOR 5, AXONEMAL"/>
    <property type="match status" value="1"/>
</dbReference>
<feature type="domain" description="Dynein axonemal assembly factor 5 TPR repeats" evidence="1">
    <location>
        <begin position="14"/>
        <end position="258"/>
    </location>
</feature>
<name>F4QDL7_CACFS</name>
<accession>F4QDL7</accession>
<dbReference type="Proteomes" id="UP000007797">
    <property type="component" value="Unassembled WGS sequence"/>
</dbReference>
<dbReference type="KEGG" id="dfa:DFA_11575"/>
<proteinExistence type="predicted"/>
<dbReference type="Pfam" id="PF25757">
    <property type="entry name" value="TPR_DNAAF5"/>
    <property type="match status" value="1"/>
</dbReference>
<dbReference type="InterPro" id="IPR052623">
    <property type="entry name" value="DAAF5"/>
</dbReference>
<reference evidence="3" key="1">
    <citation type="journal article" date="2011" name="Genome Res.">
        <title>Phylogeny-wide analysis of social amoeba genomes highlights ancient origins for complex intercellular communication.</title>
        <authorList>
            <person name="Heidel A.J."/>
            <person name="Lawal H.M."/>
            <person name="Felder M."/>
            <person name="Schilde C."/>
            <person name="Helps N.R."/>
            <person name="Tunggal B."/>
            <person name="Rivero F."/>
            <person name="John U."/>
            <person name="Schleicher M."/>
            <person name="Eichinger L."/>
            <person name="Platzer M."/>
            <person name="Noegel A.A."/>
            <person name="Schaap P."/>
            <person name="Gloeckner G."/>
        </authorList>
    </citation>
    <scope>NUCLEOTIDE SEQUENCE [LARGE SCALE GENOMIC DNA]</scope>
    <source>
        <strain evidence="3">SH3</strain>
    </source>
</reference>
<dbReference type="SUPFAM" id="SSF48371">
    <property type="entry name" value="ARM repeat"/>
    <property type="match status" value="1"/>
</dbReference>
<dbReference type="STRING" id="1054147.F4QDL7"/>
<dbReference type="InterPro" id="IPR057978">
    <property type="entry name" value="TPR_DAAF5"/>
</dbReference>
<dbReference type="GeneID" id="14865222"/>
<dbReference type="EMBL" id="GL883029">
    <property type="protein sequence ID" value="EGG13814.1"/>
    <property type="molecule type" value="Genomic_DNA"/>
</dbReference>
<dbReference type="OrthoDB" id="21200at2759"/>
<dbReference type="OMA" id="PNRIIYF"/>
<dbReference type="InterPro" id="IPR011989">
    <property type="entry name" value="ARM-like"/>
</dbReference>
<gene>
    <name evidence="2" type="ORF">DFA_11575</name>
</gene>
<sequence length="666" mass="75166">MDDKLIEACKVTSSFQRKKALEQLVKYLDDTYFVASAAAETRTIENDKKIIHLAINTLDDQIERCRTISLNILIKHYQSLFKDGNDISLLAEKLEYRMINEETEELRMEIMKLVNAIIVGSGTGCTTETPNTSSELLLKYCEKFMTMIKIGLGDRNYEQVDLCSLAVPTRASLFSMVVIPLLIRNLGDRHQKVRSSSIYALTALIECGASKCVETIISPNTNNHNSSNLLPVLSNDHAPNVRLALANSLAVWSIHSPKTNTPVIVYTLLSLMSSDIPLVIGAAKKALDTISNNYYQLKEMQTGNTRIDKIAWTIDTHYKMPTTTAAAGNWRWWQQDTMAIESAATRDFLSRLSKKVFQHLYKTYHDNELDPVHRETKIGVIYLLVAYLGFNATAYVDAILEMLMAAENDMMPLIRSKVLEVSQLVGYYCLPDGWIKKQSTTIKKYLQSGDNDNVSTKGLLLSSFNILNQLFRGLYFKIQQLQDQLHISLDTNKDNQFNILNEQQTTAIVSTYCQVVYNQAWYLFPILQQSLISLVNVSKGLFAIETTNIGGKQGDLIYLLIILQQHADGQAILNSVCTALSTTWTDYLNKYGGSVILNILGKDQRILDQYPTYLSVIEYIIQRVALDTLKTTWSDNGGQDQIRQKLLQQQSNPNSKLATLLNLINQ</sequence>
<evidence type="ECO:0000313" key="3">
    <source>
        <dbReference type="Proteomes" id="UP000007797"/>
    </source>
</evidence>
<evidence type="ECO:0000259" key="1">
    <source>
        <dbReference type="Pfam" id="PF25757"/>
    </source>
</evidence>
<organism evidence="2 3">
    <name type="scientific">Cavenderia fasciculata</name>
    <name type="common">Slime mold</name>
    <name type="synonym">Dictyostelium fasciculatum</name>
    <dbReference type="NCBI Taxonomy" id="261658"/>
    <lineage>
        <taxon>Eukaryota</taxon>
        <taxon>Amoebozoa</taxon>
        <taxon>Evosea</taxon>
        <taxon>Eumycetozoa</taxon>
        <taxon>Dictyostelia</taxon>
        <taxon>Acytosteliales</taxon>
        <taxon>Cavenderiaceae</taxon>
        <taxon>Cavenderia</taxon>
    </lineage>
</organism>
<dbReference type="InterPro" id="IPR016024">
    <property type="entry name" value="ARM-type_fold"/>
</dbReference>
<dbReference type="PANTHER" id="PTHR16216:SF2">
    <property type="entry name" value="DYNEIN AXONEMAL ASSEMBLY FACTOR 5"/>
    <property type="match status" value="1"/>
</dbReference>
<dbReference type="Gene3D" id="1.25.10.10">
    <property type="entry name" value="Leucine-rich Repeat Variant"/>
    <property type="match status" value="1"/>
</dbReference>
<dbReference type="RefSeq" id="XP_004350522.1">
    <property type="nucleotide sequence ID" value="XM_004350471.1"/>
</dbReference>
<evidence type="ECO:0000313" key="2">
    <source>
        <dbReference type="EMBL" id="EGG13814.1"/>
    </source>
</evidence>
<dbReference type="AlphaFoldDB" id="F4QDL7"/>
<protein>
    <recommendedName>
        <fullName evidence="1">Dynein axonemal assembly factor 5 TPR repeats domain-containing protein</fullName>
    </recommendedName>
</protein>